<keyword evidence="22" id="KW-1185">Reference proteome</keyword>
<evidence type="ECO:0000313" key="22">
    <source>
        <dbReference type="Proteomes" id="UP000267096"/>
    </source>
</evidence>
<evidence type="ECO:0000256" key="5">
    <source>
        <dbReference type="ARBA" id="ARBA00022618"/>
    </source>
</evidence>
<gene>
    <name evidence="21" type="ORF">ASIM_LOCUS14258</name>
</gene>
<dbReference type="PROSITE" id="PS51194">
    <property type="entry name" value="HELICASE_CTER"/>
    <property type="match status" value="1"/>
</dbReference>
<name>A0A158PPJ4_ANISI</name>
<evidence type="ECO:0000313" key="23">
    <source>
        <dbReference type="WBParaSite" id="ASIM_0001484801-mRNA-1"/>
    </source>
</evidence>
<reference evidence="23" key="1">
    <citation type="submission" date="2016-04" db="UniProtKB">
        <authorList>
            <consortium name="WormBaseParasite"/>
        </authorList>
    </citation>
    <scope>IDENTIFICATION</scope>
</reference>
<dbReference type="SMART" id="SM00487">
    <property type="entry name" value="DEXDc"/>
    <property type="match status" value="1"/>
</dbReference>
<feature type="compositionally biased region" description="Basic and acidic residues" evidence="18">
    <location>
        <begin position="857"/>
        <end position="868"/>
    </location>
</feature>
<evidence type="ECO:0000259" key="20">
    <source>
        <dbReference type="PROSITE" id="PS51194"/>
    </source>
</evidence>
<dbReference type="GO" id="GO:0006283">
    <property type="term" value="P:transcription-coupled nucleotide-excision repair"/>
    <property type="evidence" value="ECO:0007669"/>
    <property type="project" value="TreeGrafter"/>
</dbReference>
<dbReference type="Proteomes" id="UP000267096">
    <property type="component" value="Unassembled WGS sequence"/>
</dbReference>
<dbReference type="Gene3D" id="3.40.50.300">
    <property type="entry name" value="P-loop containing nucleotide triphosphate hydrolases"/>
    <property type="match status" value="1"/>
</dbReference>
<dbReference type="GO" id="GO:0005634">
    <property type="term" value="C:nucleus"/>
    <property type="evidence" value="ECO:0007669"/>
    <property type="project" value="TreeGrafter"/>
</dbReference>
<feature type="domain" description="Helicase C-terminal" evidence="20">
    <location>
        <begin position="594"/>
        <end position="753"/>
    </location>
</feature>
<dbReference type="FunFam" id="3.40.50.10810:FF:000150">
    <property type="entry name" value="Helicase, putative"/>
    <property type="match status" value="1"/>
</dbReference>
<evidence type="ECO:0000256" key="9">
    <source>
        <dbReference type="ARBA" id="ARBA00022801"/>
    </source>
</evidence>
<evidence type="ECO:0000256" key="10">
    <source>
        <dbReference type="ARBA" id="ARBA00022806"/>
    </source>
</evidence>
<feature type="region of interest" description="Disordered" evidence="18">
    <location>
        <begin position="986"/>
        <end position="1040"/>
    </location>
</feature>
<dbReference type="Gene3D" id="3.40.50.10810">
    <property type="entry name" value="Tandem AAA-ATPase domain"/>
    <property type="match status" value="1"/>
</dbReference>
<dbReference type="Pfam" id="PF00176">
    <property type="entry name" value="SNF2-rel_dom"/>
    <property type="match status" value="1"/>
</dbReference>
<evidence type="ECO:0000256" key="8">
    <source>
        <dbReference type="ARBA" id="ARBA00022776"/>
    </source>
</evidence>
<protein>
    <recommendedName>
        <fullName evidence="4">DNA repair and recombination protein RAD54-like</fullName>
    </recommendedName>
    <alternativeName>
        <fullName evidence="17">Protein okra</fullName>
    </alternativeName>
</protein>
<evidence type="ECO:0000256" key="7">
    <source>
        <dbReference type="ARBA" id="ARBA00022763"/>
    </source>
</evidence>
<organism evidence="23">
    <name type="scientific">Anisakis simplex</name>
    <name type="common">Herring worm</name>
    <dbReference type="NCBI Taxonomy" id="6269"/>
    <lineage>
        <taxon>Eukaryota</taxon>
        <taxon>Metazoa</taxon>
        <taxon>Ecdysozoa</taxon>
        <taxon>Nematoda</taxon>
        <taxon>Chromadorea</taxon>
        <taxon>Rhabditida</taxon>
        <taxon>Spirurina</taxon>
        <taxon>Ascaridomorpha</taxon>
        <taxon>Ascaridoidea</taxon>
        <taxon>Anisakidae</taxon>
        <taxon>Anisakis</taxon>
        <taxon>Anisakis simplex complex</taxon>
    </lineage>
</organism>
<dbReference type="InterPro" id="IPR038718">
    <property type="entry name" value="SNF2-like_sf"/>
</dbReference>
<dbReference type="CDD" id="cd22254">
    <property type="entry name" value="CSB_WHD"/>
    <property type="match status" value="1"/>
</dbReference>
<evidence type="ECO:0000256" key="16">
    <source>
        <dbReference type="ARBA" id="ARBA00024776"/>
    </source>
</evidence>
<evidence type="ECO:0000313" key="21">
    <source>
        <dbReference type="EMBL" id="VDK51869.1"/>
    </source>
</evidence>
<dbReference type="GO" id="GO:0016787">
    <property type="term" value="F:hydrolase activity"/>
    <property type="evidence" value="ECO:0007669"/>
    <property type="project" value="UniProtKB-KW"/>
</dbReference>
<keyword evidence="11" id="KW-0067">ATP-binding</keyword>
<dbReference type="CDD" id="cd18000">
    <property type="entry name" value="DEXHc_ERCC6"/>
    <property type="match status" value="1"/>
</dbReference>
<keyword evidence="10" id="KW-0347">Helicase</keyword>
<dbReference type="InterPro" id="IPR001650">
    <property type="entry name" value="Helicase_C-like"/>
</dbReference>
<dbReference type="WBParaSite" id="ASIM_0001484801-mRNA-1">
    <property type="protein sequence ID" value="ASIM_0001484801-mRNA-1"/>
    <property type="gene ID" value="ASIM_0001484801"/>
</dbReference>
<keyword evidence="12" id="KW-0238">DNA-binding</keyword>
<evidence type="ECO:0000259" key="19">
    <source>
        <dbReference type="PROSITE" id="PS51192"/>
    </source>
</evidence>
<keyword evidence="15" id="KW-0131">Cell cycle</keyword>
<feature type="region of interest" description="Disordered" evidence="18">
    <location>
        <begin position="143"/>
        <end position="214"/>
    </location>
</feature>
<dbReference type="PANTHER" id="PTHR45629:SF7">
    <property type="entry name" value="DNA EXCISION REPAIR PROTEIN ERCC-6-RELATED"/>
    <property type="match status" value="1"/>
</dbReference>
<feature type="region of interest" description="Disordered" evidence="18">
    <location>
        <begin position="854"/>
        <end position="896"/>
    </location>
</feature>
<dbReference type="InterPro" id="IPR027417">
    <property type="entry name" value="P-loop_NTPase"/>
</dbReference>
<dbReference type="GO" id="GO:0005524">
    <property type="term" value="F:ATP binding"/>
    <property type="evidence" value="ECO:0007669"/>
    <property type="project" value="InterPro"/>
</dbReference>
<feature type="compositionally biased region" description="Acidic residues" evidence="18">
    <location>
        <begin position="173"/>
        <end position="183"/>
    </location>
</feature>
<evidence type="ECO:0000256" key="4">
    <source>
        <dbReference type="ARBA" id="ARBA00015341"/>
    </source>
</evidence>
<evidence type="ECO:0000256" key="17">
    <source>
        <dbReference type="ARBA" id="ARBA00029956"/>
    </source>
</evidence>
<dbReference type="Pfam" id="PF00271">
    <property type="entry name" value="Helicase_C"/>
    <property type="match status" value="1"/>
</dbReference>
<dbReference type="PANTHER" id="PTHR45629">
    <property type="entry name" value="SNF2/RAD54 FAMILY MEMBER"/>
    <property type="match status" value="1"/>
</dbReference>
<dbReference type="GO" id="GO:0051301">
    <property type="term" value="P:cell division"/>
    <property type="evidence" value="ECO:0007669"/>
    <property type="project" value="UniProtKB-KW"/>
</dbReference>
<dbReference type="InterPro" id="IPR000330">
    <property type="entry name" value="SNF2_N"/>
</dbReference>
<evidence type="ECO:0000256" key="2">
    <source>
        <dbReference type="ARBA" id="ARBA00007025"/>
    </source>
</evidence>
<evidence type="ECO:0000256" key="11">
    <source>
        <dbReference type="ARBA" id="ARBA00022840"/>
    </source>
</evidence>
<evidence type="ECO:0000256" key="13">
    <source>
        <dbReference type="ARBA" id="ARBA00023204"/>
    </source>
</evidence>
<comment type="similarity">
    <text evidence="2">Belongs to the SNF2/RAD54 helicase family.</text>
</comment>
<evidence type="ECO:0000256" key="18">
    <source>
        <dbReference type="SAM" id="MobiDB-lite"/>
    </source>
</evidence>
<dbReference type="InterPro" id="IPR058951">
    <property type="entry name" value="WHD_Rad26_CSB-like"/>
</dbReference>
<dbReference type="CDD" id="cd18793">
    <property type="entry name" value="SF2_C_SNF"/>
    <property type="match status" value="1"/>
</dbReference>
<dbReference type="SMART" id="SM00490">
    <property type="entry name" value="HELICc"/>
    <property type="match status" value="1"/>
</dbReference>
<keyword evidence="7" id="KW-0227">DNA damage</keyword>
<evidence type="ECO:0000256" key="14">
    <source>
        <dbReference type="ARBA" id="ARBA00023242"/>
    </source>
</evidence>
<dbReference type="InterPro" id="IPR014001">
    <property type="entry name" value="Helicase_ATP-bd"/>
</dbReference>
<evidence type="ECO:0000256" key="6">
    <source>
        <dbReference type="ARBA" id="ARBA00022741"/>
    </source>
</evidence>
<dbReference type="InterPro" id="IPR049730">
    <property type="entry name" value="SNF2/RAD54-like_C"/>
</dbReference>
<dbReference type="SUPFAM" id="SSF52540">
    <property type="entry name" value="P-loop containing nucleoside triphosphate hydrolases"/>
    <property type="match status" value="2"/>
</dbReference>
<dbReference type="OrthoDB" id="448448at2759"/>
<keyword evidence="8" id="KW-0498">Mitosis</keyword>
<dbReference type="PROSITE" id="PS51192">
    <property type="entry name" value="HELICASE_ATP_BIND_1"/>
    <property type="match status" value="1"/>
</dbReference>
<feature type="region of interest" description="Disordered" evidence="18">
    <location>
        <begin position="793"/>
        <end position="813"/>
    </location>
</feature>
<dbReference type="InterPro" id="IPR050496">
    <property type="entry name" value="SNF2_RAD54_helicase_repair"/>
</dbReference>
<comment type="subunit">
    <text evidence="3">Interacts (via N-terminus) with spn-A/Rad51.</text>
</comment>
<feature type="region of interest" description="Disordered" evidence="18">
    <location>
        <begin position="1"/>
        <end position="22"/>
    </location>
</feature>
<evidence type="ECO:0000256" key="12">
    <source>
        <dbReference type="ARBA" id="ARBA00023125"/>
    </source>
</evidence>
<comment type="function">
    <text evidence="16">Involved in mitotic DNA repair and meiotic recombination. Functions in the recombinational DNA repair pathway. Essential for interhomolog gene conversion (GC), but may have a less important role in intersister GC than spn-A/Rad51. In the presence of DNA, spn-A/Rad51 enhances the ATPase activity of okr/Rad54.</text>
</comment>
<feature type="domain" description="Helicase ATP-binding" evidence="19">
    <location>
        <begin position="269"/>
        <end position="446"/>
    </location>
</feature>
<reference evidence="21 22" key="2">
    <citation type="submission" date="2018-11" db="EMBL/GenBank/DDBJ databases">
        <authorList>
            <consortium name="Pathogen Informatics"/>
        </authorList>
    </citation>
    <scope>NUCLEOTIDE SEQUENCE [LARGE SCALE GENOMIC DNA]</scope>
</reference>
<dbReference type="GO" id="GO:0008094">
    <property type="term" value="F:ATP-dependent activity, acting on DNA"/>
    <property type="evidence" value="ECO:0007669"/>
    <property type="project" value="TreeGrafter"/>
</dbReference>
<dbReference type="AlphaFoldDB" id="A0A158PPJ4"/>
<feature type="compositionally biased region" description="Basic residues" evidence="18">
    <location>
        <begin position="795"/>
        <end position="810"/>
    </location>
</feature>
<dbReference type="EMBL" id="UYRR01031675">
    <property type="protein sequence ID" value="VDK51869.1"/>
    <property type="molecule type" value="Genomic_DNA"/>
</dbReference>
<keyword evidence="5" id="KW-0132">Cell division</keyword>
<dbReference type="Pfam" id="PF25875">
    <property type="entry name" value="WHD_Rad26_CSB"/>
    <property type="match status" value="1"/>
</dbReference>
<evidence type="ECO:0000256" key="15">
    <source>
        <dbReference type="ARBA" id="ARBA00023306"/>
    </source>
</evidence>
<keyword evidence="13" id="KW-0234">DNA repair</keyword>
<evidence type="ECO:0000256" key="1">
    <source>
        <dbReference type="ARBA" id="ARBA00004123"/>
    </source>
</evidence>
<keyword evidence="6" id="KW-0547">Nucleotide-binding</keyword>
<proteinExistence type="inferred from homology"/>
<comment type="subcellular location">
    <subcellularLocation>
        <location evidence="1">Nucleus</location>
    </subcellularLocation>
</comment>
<keyword evidence="9" id="KW-0378">Hydrolase</keyword>
<keyword evidence="14" id="KW-0539">Nucleus</keyword>
<accession>A0A158PPJ4</accession>
<evidence type="ECO:0000256" key="3">
    <source>
        <dbReference type="ARBA" id="ARBA00011467"/>
    </source>
</evidence>
<feature type="compositionally biased region" description="Basic and acidic residues" evidence="18">
    <location>
        <begin position="191"/>
        <end position="204"/>
    </location>
</feature>
<sequence>MNEAKSETLDAVGSNSTTTTTIKDEGDVSLNTIYFDRRPIKSESTNAGDLCVLADAAVTVYDASTLEQGLFAQANVSIINSKTEWSSIASGKPATKPSLNEVVIETHSSVQCGESTPFEMIRAGHEAARHEESIDLDRIKHEESVGQEEDVVQDGMNVDKDSDEGSEYKPESDDAEEESEEEAAVMNESFDDGKKPPHRIRAESKGNVTKLRRLRDDANDKDFDERVRSAECGASEGGSSHELKSGVRVPAECWLKLYKYQRTGVRWLNELHDQCVGGILSDEMGLGKTIQVICFLRALAFSQLESRGFGYKGLGPVLLVCPTTLMHQWLKEFRVWFAQCRVGILHSSGSYRGSPSALVHKFSKYHANGCALLTSYSTFTKQRKLITSANWHYVILDEGHKIRNPSAQITIAIKEVRTPHRLILTGSPLQNSLKELWSLMDFVYPGRLGALQTFTDRFAIPITQGGYANANAVQVRTAFKCACVLRDAINPYILRRMKKDVEMAIQLPPKTEQVLFCDITRHQRSLYKDYISSRECARILSGRMDAFVGLISLRKLCNHPDLVTGGPNKYNEYDVAIDEDMEFGAACRSGKMMVLKSLLKLWKDQQQKVLLFSQSRQMLTVLEKFIIKEGYEYLRMDGSTSIASRQPLVERFNSDHQIFVFLLTTRVGGLGINLTGANRVVIFDPDWNPSTDIQARERAWRIGQDRAVTIYRLLTSGTIEEKIYHRQIFKQFLANRILVDPKQRRFFKTNDLYELFSLGDEKTIKAKGTETASIFSGTAEEINRNNYFDINEKERHRKASERKKKANKVKKGAEAIEIDSDSDEDVKQLVEQVLSAEKIAELKRLARKISRSIGKNKQKEGEHDKGDELQSSSASTSKKERQKERHSKRRRKSLLDGRYEIPYLKKQSQFKENSKDGSEEVDAKAQNDYVLRKLLSNAGVHSAFRHDQIFVEGTADYQLIEDEADSVAKRAAASLRRSRRFVMDTSNDSSIGGSSAKKQRFGTKKTNNSKMNAVYDENEQRNESDADDTNDEGTFFNGNKLSKESSMSLLDAIRARKEKTLDEDDDLDALEYPSLLTSVEASSSTETKKHDRFGQLADDIRCFLAVRDGRASTDEIVQKFRNEVPVQDTSAFRSILKRLCTFRNETRFWILRDEYR</sequence>